<reference evidence="2" key="1">
    <citation type="submission" date="2021-01" db="EMBL/GenBank/DDBJ databases">
        <authorList>
            <person name="Corre E."/>
            <person name="Pelletier E."/>
            <person name="Niang G."/>
            <person name="Scheremetjew M."/>
            <person name="Finn R."/>
            <person name="Kale V."/>
            <person name="Holt S."/>
            <person name="Cochrane G."/>
            <person name="Meng A."/>
            <person name="Brown T."/>
            <person name="Cohen L."/>
        </authorList>
    </citation>
    <scope>NUCLEOTIDE SEQUENCE</scope>
    <source>
        <strain evidence="2">CCMP441</strain>
    </source>
</reference>
<evidence type="ECO:0000313" key="2">
    <source>
        <dbReference type="EMBL" id="CAD8752968.1"/>
    </source>
</evidence>
<proteinExistence type="predicted"/>
<dbReference type="EMBL" id="HBFK01032023">
    <property type="protein sequence ID" value="CAD8752968.1"/>
    <property type="molecule type" value="Transcribed_RNA"/>
</dbReference>
<feature type="region of interest" description="Disordered" evidence="1">
    <location>
        <begin position="29"/>
        <end position="50"/>
    </location>
</feature>
<sequence>MGRMVGEWLLEEEDPLTAAQGKSLPVVEDLRLSSGPPDQPERASEGGLGRMVTKARTGNCWHGIFFDIENIGDRPLSVKAIKTGSSPEPPAPVREDRMACMVFLCEGSAAGKEMDVSHWKQVGVGRQIQLPTVSYGEPDAYYGAVPLSSPIRIEAGGTKGVCVFTDSWRGVVLRAKLGSRFEAGETTDEDEHIRLGAGLLPVNDGGFEDGMFKEVYSEQCGDAFVGAIEYELE</sequence>
<gene>
    <name evidence="2" type="ORF">HAND1043_LOCUS19474</name>
</gene>
<protein>
    <submittedName>
        <fullName evidence="2">Uncharacterized protein</fullName>
    </submittedName>
</protein>
<accession>A0A7S0U5A2</accession>
<name>A0A7S0U5A2_HEMAN</name>
<organism evidence="2">
    <name type="scientific">Hemiselmis andersenii</name>
    <name type="common">Cryptophyte alga</name>
    <dbReference type="NCBI Taxonomy" id="464988"/>
    <lineage>
        <taxon>Eukaryota</taxon>
        <taxon>Cryptophyceae</taxon>
        <taxon>Cryptomonadales</taxon>
        <taxon>Hemiselmidaceae</taxon>
        <taxon>Hemiselmis</taxon>
    </lineage>
</organism>
<evidence type="ECO:0000256" key="1">
    <source>
        <dbReference type="SAM" id="MobiDB-lite"/>
    </source>
</evidence>
<dbReference type="AlphaFoldDB" id="A0A7S0U5A2"/>